<dbReference type="CDD" id="cd00202">
    <property type="entry name" value="ZnF_GATA"/>
    <property type="match status" value="1"/>
</dbReference>
<feature type="region of interest" description="Disordered" evidence="5">
    <location>
        <begin position="1"/>
        <end position="33"/>
    </location>
</feature>
<evidence type="ECO:0000256" key="1">
    <source>
        <dbReference type="ARBA" id="ARBA00022723"/>
    </source>
</evidence>
<dbReference type="CDD" id="cd00130">
    <property type="entry name" value="PAS"/>
    <property type="match status" value="1"/>
</dbReference>
<feature type="compositionally biased region" description="Polar residues" evidence="5">
    <location>
        <begin position="323"/>
        <end position="334"/>
    </location>
</feature>
<organism evidence="8 9">
    <name type="scientific">Sphaerosporella brunnea</name>
    <dbReference type="NCBI Taxonomy" id="1250544"/>
    <lineage>
        <taxon>Eukaryota</taxon>
        <taxon>Fungi</taxon>
        <taxon>Dikarya</taxon>
        <taxon>Ascomycota</taxon>
        <taxon>Pezizomycotina</taxon>
        <taxon>Pezizomycetes</taxon>
        <taxon>Pezizales</taxon>
        <taxon>Pyronemataceae</taxon>
        <taxon>Sphaerosporella</taxon>
    </lineage>
</organism>
<comment type="caution">
    <text evidence="8">The sequence shown here is derived from an EMBL/GenBank/DDBJ whole genome shotgun (WGS) entry which is preliminary data.</text>
</comment>
<feature type="region of interest" description="Disordered" evidence="5">
    <location>
        <begin position="287"/>
        <end position="352"/>
    </location>
</feature>
<keyword evidence="9" id="KW-1185">Reference proteome</keyword>
<dbReference type="Gene3D" id="3.30.50.10">
    <property type="entry name" value="Erythroid Transcription Factor GATA-1, subunit A"/>
    <property type="match status" value="1"/>
</dbReference>
<feature type="domain" description="PAS" evidence="6">
    <location>
        <begin position="133"/>
        <end position="203"/>
    </location>
</feature>
<protein>
    <recommendedName>
        <fullName evidence="10">White collar-2</fullName>
    </recommendedName>
</protein>
<dbReference type="OrthoDB" id="2162994at2759"/>
<gene>
    <name evidence="8" type="ORF">FN846DRAFT_441394</name>
</gene>
<dbReference type="InParanoid" id="A0A5J5EFN2"/>
<dbReference type="NCBIfam" id="TIGR00229">
    <property type="entry name" value="sensory_box"/>
    <property type="match status" value="1"/>
</dbReference>
<dbReference type="Pfam" id="PF00320">
    <property type="entry name" value="GATA"/>
    <property type="match status" value="1"/>
</dbReference>
<dbReference type="AlphaFoldDB" id="A0A5J5EFN2"/>
<feature type="compositionally biased region" description="Basic and acidic residues" evidence="5">
    <location>
        <begin position="420"/>
        <end position="429"/>
    </location>
</feature>
<feature type="region of interest" description="Disordered" evidence="5">
    <location>
        <begin position="396"/>
        <end position="437"/>
    </location>
</feature>
<keyword evidence="1" id="KW-0479">Metal-binding</keyword>
<evidence type="ECO:0000313" key="8">
    <source>
        <dbReference type="EMBL" id="KAA8894160.1"/>
    </source>
</evidence>
<keyword evidence="2 4" id="KW-0863">Zinc-finger</keyword>
<feature type="compositionally biased region" description="Polar residues" evidence="5">
    <location>
        <begin position="480"/>
        <end position="497"/>
    </location>
</feature>
<evidence type="ECO:0000256" key="4">
    <source>
        <dbReference type="PROSITE-ProRule" id="PRU00094"/>
    </source>
</evidence>
<accession>A0A5J5EFN2</accession>
<dbReference type="SUPFAM" id="SSF55785">
    <property type="entry name" value="PYP-like sensor domain (PAS domain)"/>
    <property type="match status" value="1"/>
</dbReference>
<dbReference type="PROSITE" id="PS50112">
    <property type="entry name" value="PAS"/>
    <property type="match status" value="1"/>
</dbReference>
<dbReference type="GO" id="GO:0043565">
    <property type="term" value="F:sequence-specific DNA binding"/>
    <property type="evidence" value="ECO:0007669"/>
    <property type="project" value="InterPro"/>
</dbReference>
<feature type="compositionally biased region" description="Low complexity" evidence="5">
    <location>
        <begin position="291"/>
        <end position="305"/>
    </location>
</feature>
<dbReference type="InterPro" id="IPR052138">
    <property type="entry name" value="GATA_ZnFinger_Domain"/>
</dbReference>
<feature type="domain" description="GATA-type" evidence="7">
    <location>
        <begin position="442"/>
        <end position="469"/>
    </location>
</feature>
<dbReference type="GO" id="GO:0008270">
    <property type="term" value="F:zinc ion binding"/>
    <property type="evidence" value="ECO:0007669"/>
    <property type="project" value="UniProtKB-KW"/>
</dbReference>
<dbReference type="InterPro" id="IPR013088">
    <property type="entry name" value="Znf_NHR/GATA"/>
</dbReference>
<evidence type="ECO:0000313" key="9">
    <source>
        <dbReference type="Proteomes" id="UP000326924"/>
    </source>
</evidence>
<dbReference type="SUPFAM" id="SSF57716">
    <property type="entry name" value="Glucocorticoid receptor-like (DNA-binding domain)"/>
    <property type="match status" value="1"/>
</dbReference>
<evidence type="ECO:0000256" key="5">
    <source>
        <dbReference type="SAM" id="MobiDB-lite"/>
    </source>
</evidence>
<feature type="region of interest" description="Disordered" evidence="5">
    <location>
        <begin position="474"/>
        <end position="497"/>
    </location>
</feature>
<dbReference type="PROSITE" id="PS50114">
    <property type="entry name" value="GATA_ZN_FINGER_2"/>
    <property type="match status" value="1"/>
</dbReference>
<dbReference type="InterPro" id="IPR013655">
    <property type="entry name" value="PAS_fold_3"/>
</dbReference>
<dbReference type="InterPro" id="IPR000679">
    <property type="entry name" value="Znf_GATA"/>
</dbReference>
<dbReference type="PANTHER" id="PTHR47255">
    <property type="entry name" value="GATA TRANSCRIPTION FACTOR 22-RELATED"/>
    <property type="match status" value="1"/>
</dbReference>
<dbReference type="Pfam" id="PF08447">
    <property type="entry name" value="PAS_3"/>
    <property type="match status" value="1"/>
</dbReference>
<dbReference type="SMART" id="SM00401">
    <property type="entry name" value="ZnF_GATA"/>
    <property type="match status" value="1"/>
</dbReference>
<evidence type="ECO:0008006" key="10">
    <source>
        <dbReference type="Google" id="ProtNLM"/>
    </source>
</evidence>
<dbReference type="InterPro" id="IPR035965">
    <property type="entry name" value="PAS-like_dom_sf"/>
</dbReference>
<evidence type="ECO:0000256" key="2">
    <source>
        <dbReference type="ARBA" id="ARBA00022771"/>
    </source>
</evidence>
<evidence type="ECO:0000259" key="6">
    <source>
        <dbReference type="PROSITE" id="PS50112"/>
    </source>
</evidence>
<evidence type="ECO:0000259" key="7">
    <source>
        <dbReference type="PROSITE" id="PS50114"/>
    </source>
</evidence>
<evidence type="ECO:0000256" key="3">
    <source>
        <dbReference type="ARBA" id="ARBA00022833"/>
    </source>
</evidence>
<reference evidence="8 9" key="1">
    <citation type="submission" date="2019-09" db="EMBL/GenBank/DDBJ databases">
        <title>Draft genome of the ectomycorrhizal ascomycete Sphaerosporella brunnea.</title>
        <authorList>
            <consortium name="DOE Joint Genome Institute"/>
            <person name="Benucci G.M."/>
            <person name="Marozzi G."/>
            <person name="Antonielli L."/>
            <person name="Sanchez S."/>
            <person name="Marco P."/>
            <person name="Wang X."/>
            <person name="Falini L.B."/>
            <person name="Barry K."/>
            <person name="Haridas S."/>
            <person name="Lipzen A."/>
            <person name="Labutti K."/>
            <person name="Grigoriev I.V."/>
            <person name="Murat C."/>
            <person name="Martin F."/>
            <person name="Albertini E."/>
            <person name="Donnini D."/>
            <person name="Bonito G."/>
        </authorList>
    </citation>
    <scope>NUCLEOTIDE SEQUENCE [LARGE SCALE GENOMIC DNA]</scope>
    <source>
        <strain evidence="8 9">Sb_GMNB300</strain>
    </source>
</reference>
<name>A0A5J5EFN2_9PEZI</name>
<dbReference type="PROSITE" id="PS00344">
    <property type="entry name" value="GATA_ZN_FINGER_1"/>
    <property type="match status" value="1"/>
</dbReference>
<dbReference type="EMBL" id="VXIS01000360">
    <property type="protein sequence ID" value="KAA8894160.1"/>
    <property type="molecule type" value="Genomic_DNA"/>
</dbReference>
<dbReference type="Proteomes" id="UP000326924">
    <property type="component" value="Unassembled WGS sequence"/>
</dbReference>
<keyword evidence="3" id="KW-0862">Zinc</keyword>
<dbReference type="InterPro" id="IPR000014">
    <property type="entry name" value="PAS"/>
</dbReference>
<feature type="compositionally biased region" description="Pro residues" evidence="5">
    <location>
        <begin position="1"/>
        <end position="12"/>
    </location>
</feature>
<sequence>MNPPDSSAPPPQGYAVPVGRSSQQALSGLPMGNGVNELRSLQMSPFATANPQSMANAGPSILSNGGDATMMDPPLMLSMNMSAAENGMGPLDPQLSAVGDQFAALATASPLTAMPNEFNSLGGGSTLTEFTKRRNWSQRILEELQDFLHVLTPTGKLVYASPSSRALTGFGVEELIGKFITDFIHEDDSALFVRDFNESIATGRPLRLFYRFRKSDDTFAIFEAHGHPHISEAPQIDPSSVQSVCKGFFMVARPYPTRNAALLDSFLEHKIENERLMRRIAELRQEEYEDQQQQRQRQQQSLRSDGMTSTSHGSSFGGETPMSVGQSQTPSSVPADSMPPPAKPVSALTRQNLDRMEASNSARIEGIRDKMARFDGPSHMDTIEILTGLRYREGERSKGISTGDTSPALIRGDVGVPIPIDKESRQSSDKKKKQKVADEYVCTDCGTLDSPEWRKGPKGPKTLCNACGLRWAKKEKKRNASTTNPPSAAGSIPTNGG</sequence>
<dbReference type="SMART" id="SM00091">
    <property type="entry name" value="PAS"/>
    <property type="match status" value="1"/>
</dbReference>
<dbReference type="PANTHER" id="PTHR47255:SF4">
    <property type="entry name" value="GATA ZINC FINGER DOMAIN-CONTAINING PROTEIN 12"/>
    <property type="match status" value="1"/>
</dbReference>
<dbReference type="Gene3D" id="3.30.450.20">
    <property type="entry name" value="PAS domain"/>
    <property type="match status" value="1"/>
</dbReference>
<dbReference type="GO" id="GO:0006355">
    <property type="term" value="P:regulation of DNA-templated transcription"/>
    <property type="evidence" value="ECO:0007669"/>
    <property type="project" value="InterPro"/>
</dbReference>
<proteinExistence type="predicted"/>